<dbReference type="SMART" id="SM00421">
    <property type="entry name" value="HTH_LUXR"/>
    <property type="match status" value="1"/>
</dbReference>
<dbReference type="AlphaFoldDB" id="A0A7G5BUN8"/>
<dbReference type="PRINTS" id="PR00038">
    <property type="entry name" value="HTHLUXR"/>
</dbReference>
<dbReference type="Proteomes" id="UP000515679">
    <property type="component" value="Chromosome"/>
</dbReference>
<dbReference type="InterPro" id="IPR036388">
    <property type="entry name" value="WH-like_DNA-bd_sf"/>
</dbReference>
<name>A0A7G5BUN8_9BACL</name>
<gene>
    <name evidence="9" type="ORF">FPL14_05235</name>
</gene>
<evidence type="ECO:0000313" key="10">
    <source>
        <dbReference type="Proteomes" id="UP000515679"/>
    </source>
</evidence>
<dbReference type="GO" id="GO:0003677">
    <property type="term" value="F:DNA binding"/>
    <property type="evidence" value="ECO:0007669"/>
    <property type="project" value="UniProtKB-KW"/>
</dbReference>
<dbReference type="PROSITE" id="PS50043">
    <property type="entry name" value="HTH_LUXR_2"/>
    <property type="match status" value="1"/>
</dbReference>
<evidence type="ECO:0000256" key="5">
    <source>
        <dbReference type="ARBA" id="ARBA00023163"/>
    </source>
</evidence>
<keyword evidence="10" id="KW-1185">Reference proteome</keyword>
<dbReference type="Gene3D" id="3.40.50.2300">
    <property type="match status" value="1"/>
</dbReference>
<protein>
    <submittedName>
        <fullName evidence="9">Response regulator transcription factor</fullName>
    </submittedName>
</protein>
<feature type="domain" description="HTH luxR-type" evidence="7">
    <location>
        <begin position="150"/>
        <end position="203"/>
    </location>
</feature>
<reference evidence="9 10" key="1">
    <citation type="submission" date="2019-07" db="EMBL/GenBank/DDBJ databases">
        <authorList>
            <person name="Kim J.K."/>
            <person name="Cheong H.-M."/>
            <person name="Choi Y."/>
            <person name="Hwang K.J."/>
            <person name="Lee S."/>
            <person name="Choi C."/>
        </authorList>
    </citation>
    <scope>NUCLEOTIDE SEQUENCE [LARGE SCALE GENOMIC DNA]</scope>
    <source>
        <strain evidence="9 10">KS 22</strain>
    </source>
</reference>
<evidence type="ECO:0000259" key="8">
    <source>
        <dbReference type="PROSITE" id="PS50110"/>
    </source>
</evidence>
<keyword evidence="3" id="KW-0805">Transcription regulation</keyword>
<dbReference type="InterPro" id="IPR011006">
    <property type="entry name" value="CheY-like_superfamily"/>
</dbReference>
<dbReference type="SUPFAM" id="SSF46894">
    <property type="entry name" value="C-terminal effector domain of the bipartite response regulators"/>
    <property type="match status" value="1"/>
</dbReference>
<accession>A0A7G5BUN8</accession>
<dbReference type="InterPro" id="IPR039420">
    <property type="entry name" value="WalR-like"/>
</dbReference>
<evidence type="ECO:0000313" key="9">
    <source>
        <dbReference type="EMBL" id="QMV40672.1"/>
    </source>
</evidence>
<dbReference type="SUPFAM" id="SSF52172">
    <property type="entry name" value="CheY-like"/>
    <property type="match status" value="1"/>
</dbReference>
<keyword evidence="1 6" id="KW-0597">Phosphoprotein</keyword>
<dbReference type="GO" id="GO:0006355">
    <property type="term" value="P:regulation of DNA-templated transcription"/>
    <property type="evidence" value="ECO:0007669"/>
    <property type="project" value="InterPro"/>
</dbReference>
<evidence type="ECO:0000256" key="3">
    <source>
        <dbReference type="ARBA" id="ARBA00023015"/>
    </source>
</evidence>
<dbReference type="InterPro" id="IPR000792">
    <property type="entry name" value="Tscrpt_reg_LuxR_C"/>
</dbReference>
<dbReference type="KEGG" id="cchl:FPL14_05235"/>
<organism evidence="9 10">
    <name type="scientific">Cohnella cholangitidis</name>
    <dbReference type="NCBI Taxonomy" id="2598458"/>
    <lineage>
        <taxon>Bacteria</taxon>
        <taxon>Bacillati</taxon>
        <taxon>Bacillota</taxon>
        <taxon>Bacilli</taxon>
        <taxon>Bacillales</taxon>
        <taxon>Paenibacillaceae</taxon>
        <taxon>Cohnella</taxon>
    </lineage>
</organism>
<feature type="domain" description="Response regulatory" evidence="8">
    <location>
        <begin position="16"/>
        <end position="135"/>
    </location>
</feature>
<dbReference type="InterPro" id="IPR016032">
    <property type="entry name" value="Sig_transdc_resp-reg_C-effctor"/>
</dbReference>
<dbReference type="EMBL" id="CP041969">
    <property type="protein sequence ID" value="QMV40672.1"/>
    <property type="molecule type" value="Genomic_DNA"/>
</dbReference>
<sequence length="203" mass="23332">MNSITDWRGEELRIIKVMLVEEDVNWQQKIAEELSKEVDIEVVKVVKSDKEAMEVAVNGTIDVILMDVKPSGYAPEGSQAIREMIAKQHNRLKIIMHSTNADRETIVRCFQNGAVNYLNKSNCGDRVAAIRDAFHNRSAIHSDVAEIIREELKLMTLTPTEREVYQLKNNGFNKRQIAARLFKSENTVKTQMRSIRDKLLYWG</sequence>
<evidence type="ECO:0000256" key="1">
    <source>
        <dbReference type="ARBA" id="ARBA00022553"/>
    </source>
</evidence>
<dbReference type="RefSeq" id="WP_182302028.1">
    <property type="nucleotide sequence ID" value="NZ_CP041969.1"/>
</dbReference>
<keyword evidence="4" id="KW-0238">DNA-binding</keyword>
<dbReference type="GO" id="GO:0000160">
    <property type="term" value="P:phosphorelay signal transduction system"/>
    <property type="evidence" value="ECO:0007669"/>
    <property type="project" value="UniProtKB-KW"/>
</dbReference>
<dbReference type="Pfam" id="PF00196">
    <property type="entry name" value="GerE"/>
    <property type="match status" value="1"/>
</dbReference>
<dbReference type="CDD" id="cd00156">
    <property type="entry name" value="REC"/>
    <property type="match status" value="1"/>
</dbReference>
<evidence type="ECO:0000256" key="6">
    <source>
        <dbReference type="PROSITE-ProRule" id="PRU00169"/>
    </source>
</evidence>
<dbReference type="SMART" id="SM00448">
    <property type="entry name" value="REC"/>
    <property type="match status" value="1"/>
</dbReference>
<dbReference type="Pfam" id="PF00072">
    <property type="entry name" value="Response_reg"/>
    <property type="match status" value="1"/>
</dbReference>
<evidence type="ECO:0000259" key="7">
    <source>
        <dbReference type="PROSITE" id="PS50043"/>
    </source>
</evidence>
<dbReference type="PROSITE" id="PS50110">
    <property type="entry name" value="RESPONSE_REGULATORY"/>
    <property type="match status" value="1"/>
</dbReference>
<evidence type="ECO:0000256" key="4">
    <source>
        <dbReference type="ARBA" id="ARBA00023125"/>
    </source>
</evidence>
<evidence type="ECO:0000256" key="2">
    <source>
        <dbReference type="ARBA" id="ARBA00023012"/>
    </source>
</evidence>
<dbReference type="InterPro" id="IPR001789">
    <property type="entry name" value="Sig_transdc_resp-reg_receiver"/>
</dbReference>
<feature type="modified residue" description="4-aspartylphosphate" evidence="6">
    <location>
        <position position="67"/>
    </location>
</feature>
<dbReference type="Gene3D" id="1.10.10.10">
    <property type="entry name" value="Winged helix-like DNA-binding domain superfamily/Winged helix DNA-binding domain"/>
    <property type="match status" value="1"/>
</dbReference>
<dbReference type="PANTHER" id="PTHR43214">
    <property type="entry name" value="TWO-COMPONENT RESPONSE REGULATOR"/>
    <property type="match status" value="1"/>
</dbReference>
<dbReference type="PANTHER" id="PTHR43214:SF43">
    <property type="entry name" value="TWO-COMPONENT RESPONSE REGULATOR"/>
    <property type="match status" value="1"/>
</dbReference>
<keyword evidence="2" id="KW-0902">Two-component regulatory system</keyword>
<keyword evidence="5" id="KW-0804">Transcription</keyword>
<dbReference type="CDD" id="cd06170">
    <property type="entry name" value="LuxR_C_like"/>
    <property type="match status" value="1"/>
</dbReference>
<proteinExistence type="predicted"/>